<protein>
    <submittedName>
        <fullName evidence="1">Uncharacterized protein</fullName>
    </submittedName>
</protein>
<dbReference type="RefSeq" id="WP_169657534.1">
    <property type="nucleotide sequence ID" value="NZ_JABANE010000038.1"/>
</dbReference>
<name>A0A7X9XA14_9BACT</name>
<evidence type="ECO:0000313" key="2">
    <source>
        <dbReference type="Proteomes" id="UP000576082"/>
    </source>
</evidence>
<dbReference type="Proteomes" id="UP000576082">
    <property type="component" value="Unassembled WGS sequence"/>
</dbReference>
<gene>
    <name evidence="1" type="ORF">HHU12_14850</name>
</gene>
<evidence type="ECO:0000313" key="1">
    <source>
        <dbReference type="EMBL" id="NME69252.1"/>
    </source>
</evidence>
<dbReference type="AlphaFoldDB" id="A0A7X9XA14"/>
<organism evidence="1 2">
    <name type="scientific">Flammeovirga aprica JL-4</name>
    <dbReference type="NCBI Taxonomy" id="694437"/>
    <lineage>
        <taxon>Bacteria</taxon>
        <taxon>Pseudomonadati</taxon>
        <taxon>Bacteroidota</taxon>
        <taxon>Cytophagia</taxon>
        <taxon>Cytophagales</taxon>
        <taxon>Flammeovirgaceae</taxon>
        <taxon>Flammeovirga</taxon>
    </lineage>
</organism>
<comment type="caution">
    <text evidence="1">The sequence shown here is derived from an EMBL/GenBank/DDBJ whole genome shotgun (WGS) entry which is preliminary data.</text>
</comment>
<proteinExistence type="predicted"/>
<dbReference type="EMBL" id="JABANE010000038">
    <property type="protein sequence ID" value="NME69252.1"/>
    <property type="molecule type" value="Genomic_DNA"/>
</dbReference>
<reference evidence="1 2" key="1">
    <citation type="submission" date="2020-04" db="EMBL/GenBank/DDBJ databases">
        <title>Flammeovirga sp. SR4, a novel species isolated from seawater.</title>
        <authorList>
            <person name="Wang X."/>
        </authorList>
    </citation>
    <scope>NUCLEOTIDE SEQUENCE [LARGE SCALE GENOMIC DNA]</scope>
    <source>
        <strain evidence="1 2">ATCC 23126</strain>
    </source>
</reference>
<sequence>MKQIYKYIGVVLALIAASACDPLKDINDQITDGRPSENFDYTLTEDDYDLSCSEAVQRFKSFSQDVPPDNDTCGVAQILDQKFLGVAGDVLNATYDYYNPLYKGTTVQYKANQADYDRFGQYGNLNLTQSIIVCDSIFTLTSGKTAVKTDVVALTANYYDGRTTHNDTLIEYISFGSPIWHQIYVLQTSDYELMEQATNPNFFTSKSNALHRIPTWLKQHGDPYANAGDTRIIQYTVREFNDQGTAEYKDYVAQFDYNGAEWENISDTSPQTSAFKWSAENSNWAISPVYTFTRQPDETEPTDGKEYTLTASDYSSVGESFPNFDTRNNTQEDIDRKIGIILNSQSEVNIEENDNIKVNYAVYPSGSAPTEGVYKATL</sequence>
<dbReference type="PROSITE" id="PS51257">
    <property type="entry name" value="PROKAR_LIPOPROTEIN"/>
    <property type="match status" value="1"/>
</dbReference>
<keyword evidence="2" id="KW-1185">Reference proteome</keyword>
<accession>A0A7X9XA14</accession>